<protein>
    <submittedName>
        <fullName evidence="4">Pilus assembly protein</fullName>
    </submittedName>
</protein>
<proteinExistence type="predicted"/>
<dbReference type="EMBL" id="CP039339">
    <property type="protein sequence ID" value="QCX50210.1"/>
    <property type="molecule type" value="Genomic_DNA"/>
</dbReference>
<sequence length="92" mass="9481">MHPLKLKRKSLGQGMTEYIIIVALIAIAAVGVYNLFGKTVRNQMAGVANGLAGKDSTAKTAITNAGTAANNASSDANNQRGLDSFADSTGKK</sequence>
<evidence type="ECO:0000313" key="5">
    <source>
        <dbReference type="Proteomes" id="UP000310553"/>
    </source>
</evidence>
<dbReference type="EMBL" id="LN899819">
    <property type="protein sequence ID" value="CUV14039.1"/>
    <property type="molecule type" value="Genomic_DNA"/>
</dbReference>
<reference evidence="4 5" key="2">
    <citation type="submission" date="2019-04" db="EMBL/GenBank/DDBJ databases">
        <title>Complete Genome of UW386 and Higher Quality Genome of UW700.</title>
        <authorList>
            <person name="Jacobs J."/>
            <person name="Perez A."/>
            <person name="Steidl O."/>
            <person name="Allen C."/>
        </authorList>
    </citation>
    <scope>NUCLEOTIDE SEQUENCE [LARGE SCALE GENOMIC DNA]</scope>
    <source>
        <strain evidence="4 5">UW386</strain>
    </source>
</reference>
<name>A0A0S4TVG8_RALSL</name>
<keyword evidence="2" id="KW-0812">Transmembrane</keyword>
<keyword evidence="2" id="KW-1133">Transmembrane helix</keyword>
<evidence type="ECO:0000256" key="1">
    <source>
        <dbReference type="SAM" id="MobiDB-lite"/>
    </source>
</evidence>
<dbReference type="PATRIC" id="fig|305.106.peg.1776"/>
<feature type="compositionally biased region" description="Low complexity" evidence="1">
    <location>
        <begin position="68"/>
        <end position="78"/>
    </location>
</feature>
<accession>A0A0S4TVG8</accession>
<feature type="transmembrane region" description="Helical" evidence="2">
    <location>
        <begin position="18"/>
        <end position="36"/>
    </location>
</feature>
<gene>
    <name evidence="4" type="ORF">E7Z57_14640</name>
    <name evidence="3" type="ORF">RUN39_v1_680043</name>
</gene>
<evidence type="ECO:0000313" key="3">
    <source>
        <dbReference type="EMBL" id="CUV14039.1"/>
    </source>
</evidence>
<dbReference type="AlphaFoldDB" id="A0A0S4TVG8"/>
<feature type="region of interest" description="Disordered" evidence="1">
    <location>
        <begin position="68"/>
        <end position="92"/>
    </location>
</feature>
<organism evidence="3">
    <name type="scientific">Ralstonia solanacearum</name>
    <name type="common">Pseudomonas solanacearum</name>
    <dbReference type="NCBI Taxonomy" id="305"/>
    <lineage>
        <taxon>Bacteria</taxon>
        <taxon>Pseudomonadati</taxon>
        <taxon>Pseudomonadota</taxon>
        <taxon>Betaproteobacteria</taxon>
        <taxon>Burkholderiales</taxon>
        <taxon>Burkholderiaceae</taxon>
        <taxon>Ralstonia</taxon>
        <taxon>Ralstonia solanacearum species complex</taxon>
    </lineage>
</organism>
<evidence type="ECO:0000313" key="4">
    <source>
        <dbReference type="EMBL" id="QCX50210.1"/>
    </source>
</evidence>
<keyword evidence="2" id="KW-0472">Membrane</keyword>
<reference evidence="3" key="1">
    <citation type="submission" date="2015-10" db="EMBL/GenBank/DDBJ databases">
        <authorList>
            <person name="Gilbert D.G."/>
        </authorList>
    </citation>
    <scope>NUCLEOTIDE SEQUENCE</scope>
    <source>
        <strain evidence="3">Phyl III-seqv23</strain>
    </source>
</reference>
<evidence type="ECO:0000256" key="2">
    <source>
        <dbReference type="SAM" id="Phobius"/>
    </source>
</evidence>
<dbReference type="Proteomes" id="UP000310553">
    <property type="component" value="Chromosome"/>
</dbReference>